<sequence>MFRERDYLSQLNRATCMSLIINAIVVWNTRYMMDAIDHLRLTGYPINEADLQHVTPLLWEHITFHGSYHFDLSEPQRQNGRRPLRIRTEPLAGDRPEDGEDV</sequence>
<gene>
    <name evidence="3" type="ORF">SE17_01910</name>
</gene>
<evidence type="ECO:0000259" key="2">
    <source>
        <dbReference type="Pfam" id="PF01526"/>
    </source>
</evidence>
<reference evidence="3 4" key="1">
    <citation type="submission" date="2015-09" db="EMBL/GenBank/DDBJ databases">
        <title>Draft genome sequence of Kouleothrix aurantiaca JCM 19913.</title>
        <authorList>
            <person name="Hemp J."/>
        </authorList>
    </citation>
    <scope>NUCLEOTIDE SEQUENCE [LARGE SCALE GENOMIC DNA]</scope>
    <source>
        <strain evidence="3 4">COM-B</strain>
    </source>
</reference>
<dbReference type="AlphaFoldDB" id="A0A0N8PT73"/>
<protein>
    <recommendedName>
        <fullName evidence="2">Tn3 transposase DDE domain-containing protein</fullName>
    </recommendedName>
</protein>
<feature type="compositionally biased region" description="Basic and acidic residues" evidence="1">
    <location>
        <begin position="86"/>
        <end position="96"/>
    </location>
</feature>
<keyword evidence="4" id="KW-1185">Reference proteome</keyword>
<comment type="caution">
    <text evidence="3">The sequence shown here is derived from an EMBL/GenBank/DDBJ whole genome shotgun (WGS) entry which is preliminary data.</text>
</comment>
<dbReference type="GO" id="GO:0004803">
    <property type="term" value="F:transposase activity"/>
    <property type="evidence" value="ECO:0007669"/>
    <property type="project" value="InterPro"/>
</dbReference>
<dbReference type="Proteomes" id="UP000050509">
    <property type="component" value="Unassembled WGS sequence"/>
</dbReference>
<evidence type="ECO:0000256" key="1">
    <source>
        <dbReference type="SAM" id="MobiDB-lite"/>
    </source>
</evidence>
<evidence type="ECO:0000313" key="3">
    <source>
        <dbReference type="EMBL" id="KPV54725.1"/>
    </source>
</evidence>
<dbReference type="GO" id="GO:0006313">
    <property type="term" value="P:DNA transposition"/>
    <property type="evidence" value="ECO:0007669"/>
    <property type="project" value="InterPro"/>
</dbReference>
<dbReference type="EMBL" id="LJCR01000020">
    <property type="protein sequence ID" value="KPV54725.1"/>
    <property type="molecule type" value="Genomic_DNA"/>
</dbReference>
<feature type="domain" description="Tn3 transposase DDE" evidence="2">
    <location>
        <begin position="2"/>
        <end position="68"/>
    </location>
</feature>
<proteinExistence type="predicted"/>
<name>A0A0N8PT73_9CHLR</name>
<feature type="region of interest" description="Disordered" evidence="1">
    <location>
        <begin position="74"/>
        <end position="102"/>
    </location>
</feature>
<accession>A0A0N8PT73</accession>
<dbReference type="InterPro" id="IPR002513">
    <property type="entry name" value="Tn3_Tnp_DDE_dom"/>
</dbReference>
<dbReference type="Pfam" id="PF01526">
    <property type="entry name" value="DDE_Tnp_Tn3"/>
    <property type="match status" value="1"/>
</dbReference>
<evidence type="ECO:0000313" key="4">
    <source>
        <dbReference type="Proteomes" id="UP000050509"/>
    </source>
</evidence>
<organism evidence="3 4">
    <name type="scientific">Kouleothrix aurantiaca</name>
    <dbReference type="NCBI Taxonomy" id="186479"/>
    <lineage>
        <taxon>Bacteria</taxon>
        <taxon>Bacillati</taxon>
        <taxon>Chloroflexota</taxon>
        <taxon>Chloroflexia</taxon>
        <taxon>Chloroflexales</taxon>
        <taxon>Roseiflexineae</taxon>
        <taxon>Roseiflexaceae</taxon>
        <taxon>Kouleothrix</taxon>
    </lineage>
</organism>